<dbReference type="InterPro" id="IPR050057">
    <property type="entry name" value="Prokaryotic/Mito_RF"/>
</dbReference>
<feature type="region of interest" description="Disordered" evidence="1">
    <location>
        <begin position="204"/>
        <end position="223"/>
    </location>
</feature>
<dbReference type="PANTHER" id="PTHR43804:SF6">
    <property type="entry name" value="CLASS I PEPTIDE CHAIN RELEASE FACTOR"/>
    <property type="match status" value="1"/>
</dbReference>
<feature type="region of interest" description="Disordered" evidence="1">
    <location>
        <begin position="521"/>
        <end position="570"/>
    </location>
</feature>
<evidence type="ECO:0000313" key="4">
    <source>
        <dbReference type="Proteomes" id="UP000541610"/>
    </source>
</evidence>
<dbReference type="InterPro" id="IPR045853">
    <property type="entry name" value="Pep_chain_release_fac_I_sf"/>
</dbReference>
<dbReference type="OrthoDB" id="67700at2759"/>
<feature type="region of interest" description="Disordered" evidence="1">
    <location>
        <begin position="424"/>
        <end position="447"/>
    </location>
</feature>
<reference evidence="3 4" key="1">
    <citation type="submission" date="2020-04" db="EMBL/GenBank/DDBJ databases">
        <title>Perkinsus olseni comparative genomics.</title>
        <authorList>
            <person name="Bogema D.R."/>
        </authorList>
    </citation>
    <scope>NUCLEOTIDE SEQUENCE [LARGE SCALE GENOMIC DNA]</scope>
    <source>
        <strain evidence="3">00978-12</strain>
    </source>
</reference>
<evidence type="ECO:0000259" key="2">
    <source>
        <dbReference type="SMART" id="SM00937"/>
    </source>
</evidence>
<dbReference type="GO" id="GO:0009507">
    <property type="term" value="C:chloroplast"/>
    <property type="evidence" value="ECO:0007669"/>
    <property type="project" value="TreeGrafter"/>
</dbReference>
<dbReference type="PANTHER" id="PTHR43804">
    <property type="entry name" value="LD18447P"/>
    <property type="match status" value="1"/>
</dbReference>
<feature type="compositionally biased region" description="Basic and acidic residues" evidence="1">
    <location>
        <begin position="527"/>
        <end position="539"/>
    </location>
</feature>
<evidence type="ECO:0000313" key="3">
    <source>
        <dbReference type="EMBL" id="KAF4689262.1"/>
    </source>
</evidence>
<dbReference type="Gene3D" id="3.30.70.1660">
    <property type="match status" value="1"/>
</dbReference>
<comment type="caution">
    <text evidence="3">The sequence shown here is derived from an EMBL/GenBank/DDBJ whole genome shotgun (WGS) entry which is preliminary data.</text>
</comment>
<feature type="domain" description="Peptide chain release factor" evidence="2">
    <location>
        <begin position="693"/>
        <end position="831"/>
    </location>
</feature>
<organism evidence="3 4">
    <name type="scientific">Perkinsus olseni</name>
    <name type="common">Perkinsus atlanticus</name>
    <dbReference type="NCBI Taxonomy" id="32597"/>
    <lineage>
        <taxon>Eukaryota</taxon>
        <taxon>Sar</taxon>
        <taxon>Alveolata</taxon>
        <taxon>Perkinsozoa</taxon>
        <taxon>Perkinsea</taxon>
        <taxon>Perkinsida</taxon>
        <taxon>Perkinsidae</taxon>
        <taxon>Perkinsus</taxon>
    </lineage>
</organism>
<evidence type="ECO:0000256" key="1">
    <source>
        <dbReference type="SAM" id="MobiDB-lite"/>
    </source>
</evidence>
<dbReference type="InterPro" id="IPR005139">
    <property type="entry name" value="PCRF"/>
</dbReference>
<sequence>MKSPHAARPASPPSAVVLSRASHKDRGLGSKQMELVQTIGVLWGEVKKRDAALKGATGEVTALRKENKRLRQIAAKQQNCHSRLMHEGESVVRCEVCKDKWMDDQQRARLIEAEDTIASLKLTIGYLERENAKLHSELEKNHRLKMVSDESCGSAVRKEAGVRREVIDELLERLDSACDKIKDTSYAENGSFISMSATEDFDTTAPLGRERRPNRPKAWRVSSFSSLPDTAGATWRTREGHMIKNQSFYGLPRSEISWNNPVRAGTQTWRFYHGPKLKADAKFTEALDRTRFNEHLWRVKKDFVHARREEQRSRFLAQTMLNRQLATTRSWIPQRRSRRELRNQETAWRDLDTMPVSAIKQSITEKTEQLDSEGLQRICAHLQSERDWEDRWKMWESVRREDIMHELKRRRAFNDKLAELSGQPPRITWDSGTSLKSASGRTEELSKPRPRFYVPRVTSETDLVDLVCKDSQVALWKLHEDRRRKELMERSVTEGGLPGTPENPLLPQRRVYELEVPEVMTSTTDSFPDREKISYEPSRELSTAATDERPRGNAVREKEERERLRTEEENQRRLSLARLEEVIEDIRDFEHKVNGGAFRGSRADAEKGISRNPVDVGMNGTFDHTTTPRVLKATPELLPTAYSNRAFDDMLAPILKKLIDLRSAGNRPELAPYFEMVDEMLVVGDEVAKLEEESSKLDRSDTSMKDMFRTEVDAQIEKMVEVEGRLFAHLHTRMSTEGIECATWHEYVKDASDCTVEIRPGVGGVEAGKWCKDIFDMLERFAGVMGWAAPEVKVMEQGWQSGYREIIADFSLKPGVKRTPEKGVFGFLKFEAGIHRAVRIRHIESGIEGFADCYRALKSNKALALQQYMGTGDRSEKIRSYNFLNGTVVDHRLPKPDDGLSALEDIMNGEGLLQDMIEPLRLQEYRQRGIPGYIVDFFPGMSVASNRWDPGVHPLQPAGFDTGGLLKRWENIRHPVSQKKMVVCDASTPEYRRGNYLKITEQPSGATLSYMPRPDLRETRFHRGFHRRHYSDIGQDIERLKLEDLRGRRGEAVAKASAEATRLDAQRCPFNVLTGEGGGRDEDFGGLGKAILNPTQSMSSIFLEHHRDEINRMRASKHR</sequence>
<feature type="compositionally biased region" description="Basic and acidic residues" evidence="1">
    <location>
        <begin position="546"/>
        <end position="570"/>
    </location>
</feature>
<name>A0A7J6NZF6_PEROL</name>
<gene>
    <name evidence="3" type="primary">MTRF1</name>
    <name evidence="3" type="ORF">FOZ60_001801</name>
</gene>
<dbReference type="GO" id="GO:0006415">
    <property type="term" value="P:translational termination"/>
    <property type="evidence" value="ECO:0007669"/>
    <property type="project" value="InterPro"/>
</dbReference>
<feature type="region of interest" description="Disordered" evidence="1">
    <location>
        <begin position="1"/>
        <end position="29"/>
    </location>
</feature>
<dbReference type="SUPFAM" id="SSF75620">
    <property type="entry name" value="Release factor"/>
    <property type="match status" value="1"/>
</dbReference>
<dbReference type="Proteomes" id="UP000541610">
    <property type="component" value="Unassembled WGS sequence"/>
</dbReference>
<dbReference type="AlphaFoldDB" id="A0A7J6NZF6"/>
<feature type="compositionally biased region" description="Low complexity" evidence="1">
    <location>
        <begin position="1"/>
        <end position="20"/>
    </location>
</feature>
<dbReference type="EMBL" id="JABANP010000129">
    <property type="protein sequence ID" value="KAF4689262.1"/>
    <property type="molecule type" value="Genomic_DNA"/>
</dbReference>
<protein>
    <submittedName>
        <fullName evidence="3">Peptide chain release factor</fullName>
    </submittedName>
</protein>
<dbReference type="Pfam" id="PF03462">
    <property type="entry name" value="PCRF"/>
    <property type="match status" value="1"/>
</dbReference>
<feature type="compositionally biased region" description="Polar residues" evidence="1">
    <location>
        <begin position="430"/>
        <end position="440"/>
    </location>
</feature>
<dbReference type="SMART" id="SM00937">
    <property type="entry name" value="PCRF"/>
    <property type="match status" value="1"/>
</dbReference>
<accession>A0A7J6NZF6</accession>
<proteinExistence type="predicted"/>